<accession>A0A0C3D1H9</accession>
<proteinExistence type="predicted"/>
<evidence type="ECO:0000313" key="1">
    <source>
        <dbReference type="EMBL" id="KIM50269.1"/>
    </source>
</evidence>
<reference evidence="2" key="2">
    <citation type="submission" date="2015-01" db="EMBL/GenBank/DDBJ databases">
        <title>Evolutionary Origins and Diversification of the Mycorrhizal Mutualists.</title>
        <authorList>
            <consortium name="DOE Joint Genome Institute"/>
            <consortium name="Mycorrhizal Genomics Consortium"/>
            <person name="Kohler A."/>
            <person name="Kuo A."/>
            <person name="Nagy L.G."/>
            <person name="Floudas D."/>
            <person name="Copeland A."/>
            <person name="Barry K.W."/>
            <person name="Cichocki N."/>
            <person name="Veneault-Fourrey C."/>
            <person name="LaButti K."/>
            <person name="Lindquist E.A."/>
            <person name="Lipzen A."/>
            <person name="Lundell T."/>
            <person name="Morin E."/>
            <person name="Murat C."/>
            <person name="Riley R."/>
            <person name="Ohm R."/>
            <person name="Sun H."/>
            <person name="Tunlid A."/>
            <person name="Henrissat B."/>
            <person name="Grigoriev I.V."/>
            <person name="Hibbett D.S."/>
            <person name="Martin F."/>
        </authorList>
    </citation>
    <scope>NUCLEOTIDE SEQUENCE [LARGE SCALE GENOMIC DNA]</scope>
    <source>
        <strain evidence="2">Foug A</strain>
    </source>
</reference>
<dbReference type="HOGENOM" id="CLU_167272_0_0_1"/>
<dbReference type="OrthoDB" id="3359487at2759"/>
<gene>
    <name evidence="1" type="ORF">SCLCIDRAFT_145953</name>
</gene>
<feature type="non-terminal residue" evidence="1">
    <location>
        <position position="1"/>
    </location>
</feature>
<dbReference type="STRING" id="1036808.A0A0C3D1H9"/>
<evidence type="ECO:0000313" key="2">
    <source>
        <dbReference type="Proteomes" id="UP000053989"/>
    </source>
</evidence>
<reference evidence="1 2" key="1">
    <citation type="submission" date="2014-04" db="EMBL/GenBank/DDBJ databases">
        <authorList>
            <consortium name="DOE Joint Genome Institute"/>
            <person name="Kuo A."/>
            <person name="Kohler A."/>
            <person name="Nagy L.G."/>
            <person name="Floudas D."/>
            <person name="Copeland A."/>
            <person name="Barry K.W."/>
            <person name="Cichocki N."/>
            <person name="Veneault-Fourrey C."/>
            <person name="LaButti K."/>
            <person name="Lindquist E.A."/>
            <person name="Lipzen A."/>
            <person name="Lundell T."/>
            <person name="Morin E."/>
            <person name="Murat C."/>
            <person name="Sun H."/>
            <person name="Tunlid A."/>
            <person name="Henrissat B."/>
            <person name="Grigoriev I.V."/>
            <person name="Hibbett D.S."/>
            <person name="Martin F."/>
            <person name="Nordberg H.P."/>
            <person name="Cantor M.N."/>
            <person name="Hua S.X."/>
        </authorList>
    </citation>
    <scope>NUCLEOTIDE SEQUENCE [LARGE SCALE GENOMIC DNA]</scope>
    <source>
        <strain evidence="1 2">Foug A</strain>
    </source>
</reference>
<organism evidence="1 2">
    <name type="scientific">Scleroderma citrinum Foug A</name>
    <dbReference type="NCBI Taxonomy" id="1036808"/>
    <lineage>
        <taxon>Eukaryota</taxon>
        <taxon>Fungi</taxon>
        <taxon>Dikarya</taxon>
        <taxon>Basidiomycota</taxon>
        <taxon>Agaricomycotina</taxon>
        <taxon>Agaricomycetes</taxon>
        <taxon>Agaricomycetidae</taxon>
        <taxon>Boletales</taxon>
        <taxon>Sclerodermatineae</taxon>
        <taxon>Sclerodermataceae</taxon>
        <taxon>Scleroderma</taxon>
    </lineage>
</organism>
<name>A0A0C3D1H9_9AGAM</name>
<keyword evidence="2" id="KW-1185">Reference proteome</keyword>
<dbReference type="InParanoid" id="A0A0C3D1H9"/>
<dbReference type="Proteomes" id="UP000053989">
    <property type="component" value="Unassembled WGS sequence"/>
</dbReference>
<dbReference type="AlphaFoldDB" id="A0A0C3D1H9"/>
<protein>
    <submittedName>
        <fullName evidence="1">Uncharacterized protein</fullName>
    </submittedName>
</protein>
<sequence>KDGTLFFSCGTPSLAMVLLAMDYIDEAFTTGLLNQQCFYLAIQVAIGLAKRTLNKYYALLDLSKLYRIAMVLYPHHKLEYCKQAGWEAERITASGN</sequence>
<dbReference type="EMBL" id="KN822544">
    <property type="protein sequence ID" value="KIM50269.1"/>
    <property type="molecule type" value="Genomic_DNA"/>
</dbReference>